<dbReference type="PANTHER" id="PTHR48471">
    <property type="entry name" value="DDE TNP4 DOMAIN-CONTAINING PROTEIN"/>
    <property type="match status" value="1"/>
</dbReference>
<dbReference type="Proteomes" id="UP000559256">
    <property type="component" value="Unassembled WGS sequence"/>
</dbReference>
<dbReference type="GO" id="GO:0046872">
    <property type="term" value="F:metal ion binding"/>
    <property type="evidence" value="ECO:0007669"/>
    <property type="project" value="UniProtKB-KW"/>
</dbReference>
<dbReference type="AlphaFoldDB" id="A0A8H5FIY5"/>
<accession>A0A8H5FIY5</accession>
<dbReference type="EMBL" id="JAACJM010000197">
    <property type="protein sequence ID" value="KAF5338307.1"/>
    <property type="molecule type" value="Genomic_DNA"/>
</dbReference>
<protein>
    <recommendedName>
        <fullName evidence="3">DDE Tnp4 domain-containing protein</fullName>
    </recommendedName>
</protein>
<name>A0A8H5FIY5_9AGAR</name>
<keyword evidence="5" id="KW-1185">Reference proteome</keyword>
<evidence type="ECO:0000313" key="5">
    <source>
        <dbReference type="Proteomes" id="UP000559256"/>
    </source>
</evidence>
<dbReference type="InterPro" id="IPR027806">
    <property type="entry name" value="HARBI1_dom"/>
</dbReference>
<reference evidence="4 5" key="1">
    <citation type="journal article" date="2020" name="ISME J.">
        <title>Uncovering the hidden diversity of litter-decomposition mechanisms in mushroom-forming fungi.</title>
        <authorList>
            <person name="Floudas D."/>
            <person name="Bentzer J."/>
            <person name="Ahren D."/>
            <person name="Johansson T."/>
            <person name="Persson P."/>
            <person name="Tunlid A."/>
        </authorList>
    </citation>
    <scope>NUCLEOTIDE SEQUENCE [LARGE SCALE GENOMIC DNA]</scope>
    <source>
        <strain evidence="4 5">CBS 291.85</strain>
    </source>
</reference>
<feature type="domain" description="DDE Tnp4" evidence="3">
    <location>
        <begin position="182"/>
        <end position="311"/>
    </location>
</feature>
<dbReference type="PANTHER" id="PTHR48471:SF1">
    <property type="entry name" value="DDE TNP4 DOMAIN-CONTAINING PROTEIN"/>
    <property type="match status" value="1"/>
</dbReference>
<evidence type="ECO:0000259" key="3">
    <source>
        <dbReference type="Pfam" id="PF13359"/>
    </source>
</evidence>
<dbReference type="Pfam" id="PF13359">
    <property type="entry name" value="DDE_Tnp_4"/>
    <property type="match status" value="1"/>
</dbReference>
<sequence length="312" mass="35037">MPFNVLQLIQQQEEELKQEEEYYTRLYLLLALTLGVLEHQTISMTGVTLDMIMGRSTRLSFHHYDGLGCCHWFILEGPGHFAERWDCTPIPRADVSSCGEPRLGGGALGLTLHYLGSAILEVQLQQIFAIVPSVLARYLDFSLNILLATVRNMKEAEISLPKNITEYRKYKHNLLEGAFANIDGLSLLAQTSDDPEIENATYNGWKMVHRISNILMFLPKGTIIGAVLNAPGSWHDAHTARPIFDCLHTQVPEGYFVISDTAFPQGPIAISGKIKVPLKGGEWIPADPDRQEVVMRFNQQLLSFRQSAEWGM</sequence>
<comment type="caution">
    <text evidence="4">The sequence shown here is derived from an EMBL/GenBank/DDBJ whole genome shotgun (WGS) entry which is preliminary data.</text>
</comment>
<dbReference type="OrthoDB" id="78198at2759"/>
<comment type="cofactor">
    <cofactor evidence="1">
        <name>a divalent metal cation</name>
        <dbReference type="ChEBI" id="CHEBI:60240"/>
    </cofactor>
</comment>
<evidence type="ECO:0000313" key="4">
    <source>
        <dbReference type="EMBL" id="KAF5338307.1"/>
    </source>
</evidence>
<keyword evidence="2" id="KW-0479">Metal-binding</keyword>
<organism evidence="4 5">
    <name type="scientific">Tetrapyrgos nigripes</name>
    <dbReference type="NCBI Taxonomy" id="182062"/>
    <lineage>
        <taxon>Eukaryota</taxon>
        <taxon>Fungi</taxon>
        <taxon>Dikarya</taxon>
        <taxon>Basidiomycota</taxon>
        <taxon>Agaricomycotina</taxon>
        <taxon>Agaricomycetes</taxon>
        <taxon>Agaricomycetidae</taxon>
        <taxon>Agaricales</taxon>
        <taxon>Marasmiineae</taxon>
        <taxon>Marasmiaceae</taxon>
        <taxon>Tetrapyrgos</taxon>
    </lineage>
</organism>
<proteinExistence type="predicted"/>
<evidence type="ECO:0000256" key="1">
    <source>
        <dbReference type="ARBA" id="ARBA00001968"/>
    </source>
</evidence>
<gene>
    <name evidence="4" type="ORF">D9758_015744</name>
</gene>
<evidence type="ECO:0000256" key="2">
    <source>
        <dbReference type="ARBA" id="ARBA00022723"/>
    </source>
</evidence>